<evidence type="ECO:0000313" key="1">
    <source>
        <dbReference type="EMBL" id="OAT27756.1"/>
    </source>
</evidence>
<dbReference type="PATRIC" id="fig|1354251.4.peg.4421"/>
<accession>A0A1B7IEL4</accession>
<keyword evidence="1" id="KW-0326">Glycosidase</keyword>
<evidence type="ECO:0000313" key="2">
    <source>
        <dbReference type="Proteomes" id="UP000078410"/>
    </source>
</evidence>
<keyword evidence="1" id="KW-0378">Hydrolase</keyword>
<dbReference type="EMBL" id="LXER01000040">
    <property type="protein sequence ID" value="OAT27756.1"/>
    <property type="molecule type" value="Genomic_DNA"/>
</dbReference>
<name>A0A1B7IEL4_9ENTR</name>
<protein>
    <submittedName>
        <fullName evidence="1">Putative exported alpha-N-acetylgalactosaminidase</fullName>
        <ecNumber evidence="1">3.2.1.49</ecNumber>
    </submittedName>
</protein>
<gene>
    <name evidence="1" type="ORF">M975_4311</name>
</gene>
<reference evidence="1 2" key="1">
    <citation type="submission" date="2016-04" db="EMBL/GenBank/DDBJ databases">
        <title>ATOL: Assembling a taxonomically balanced genome-scale reconstruction of the evolutionary history of the Enterobacteriaceae.</title>
        <authorList>
            <person name="Plunkett G.III."/>
            <person name="Neeno-Eckwall E.C."/>
            <person name="Glasner J.D."/>
            <person name="Perna N.T."/>
        </authorList>
    </citation>
    <scope>NUCLEOTIDE SEQUENCE [LARGE SCALE GENOMIC DNA]</scope>
    <source>
        <strain evidence="1 2">ATCC 51605</strain>
    </source>
</reference>
<comment type="caution">
    <text evidence="1">The sequence shown here is derived from an EMBL/GenBank/DDBJ whole genome shotgun (WGS) entry which is preliminary data.</text>
</comment>
<dbReference type="Proteomes" id="UP000078410">
    <property type="component" value="Unassembled WGS sequence"/>
</dbReference>
<proteinExistence type="predicted"/>
<dbReference type="EC" id="3.2.1.49" evidence="1"/>
<keyword evidence="2" id="KW-1185">Reference proteome</keyword>
<organism evidence="1 2">
    <name type="scientific">Buttiauxella brennerae ATCC 51605</name>
    <dbReference type="NCBI Taxonomy" id="1354251"/>
    <lineage>
        <taxon>Bacteria</taxon>
        <taxon>Pseudomonadati</taxon>
        <taxon>Pseudomonadota</taxon>
        <taxon>Gammaproteobacteria</taxon>
        <taxon>Enterobacterales</taxon>
        <taxon>Enterobacteriaceae</taxon>
        <taxon>Buttiauxella</taxon>
    </lineage>
</organism>
<sequence>MTKSFEIPDGEATHFTLKPVYGTNTTLLGDYSKPVIVTLKPLETLVIEATPVATK</sequence>
<dbReference type="AlphaFoldDB" id="A0A1B7IEL4"/>
<dbReference type="GO" id="GO:0008456">
    <property type="term" value="F:alpha-N-acetylgalactosaminidase activity"/>
    <property type="evidence" value="ECO:0007669"/>
    <property type="project" value="UniProtKB-EC"/>
</dbReference>